<dbReference type="AlphaFoldDB" id="A0AAD7KHV3"/>
<comment type="caution">
    <text evidence="2">The sequence shown here is derived from an EMBL/GenBank/DDBJ whole genome shotgun (WGS) entry which is preliminary data.</text>
</comment>
<sequence length="236" mass="25825">MNRPPLSRVLLALLTPSLPLFLDRPSSHANSACRRSTLPECAVPRRSCHWRADGRRRTTLPTCMRIRRCTDPPPGTTPTTTSRPRRVPRSRCAYLPACSLRATTFDTILLFASGNRDVIVGDTPLLVALPAFAIPPSLRYSARSSSCLSLLRLTLTDAPADAIHRFASYRRSAYIATLPAPPVTEERPSVATLPVVQNARHEHLDAGAAFAEGRLPVGPEDPTRAVLNAVSYQNSR</sequence>
<name>A0AAD7KHV3_9AGAR</name>
<reference evidence="2" key="1">
    <citation type="submission" date="2023-03" db="EMBL/GenBank/DDBJ databases">
        <title>Massive genome expansion in bonnet fungi (Mycena s.s.) driven by repeated elements and novel gene families across ecological guilds.</title>
        <authorList>
            <consortium name="Lawrence Berkeley National Laboratory"/>
            <person name="Harder C.B."/>
            <person name="Miyauchi S."/>
            <person name="Viragh M."/>
            <person name="Kuo A."/>
            <person name="Thoen E."/>
            <person name="Andreopoulos B."/>
            <person name="Lu D."/>
            <person name="Skrede I."/>
            <person name="Drula E."/>
            <person name="Henrissat B."/>
            <person name="Morin E."/>
            <person name="Kohler A."/>
            <person name="Barry K."/>
            <person name="LaButti K."/>
            <person name="Morin E."/>
            <person name="Salamov A."/>
            <person name="Lipzen A."/>
            <person name="Mereny Z."/>
            <person name="Hegedus B."/>
            <person name="Baldrian P."/>
            <person name="Stursova M."/>
            <person name="Weitz H."/>
            <person name="Taylor A."/>
            <person name="Grigoriev I.V."/>
            <person name="Nagy L.G."/>
            <person name="Martin F."/>
            <person name="Kauserud H."/>
        </authorList>
    </citation>
    <scope>NUCLEOTIDE SEQUENCE</scope>
    <source>
        <strain evidence="2">CBHHK188m</strain>
    </source>
</reference>
<accession>A0AAD7KHV3</accession>
<dbReference type="EMBL" id="JARJLG010000001">
    <property type="protein sequence ID" value="KAJ7785002.1"/>
    <property type="molecule type" value="Genomic_DNA"/>
</dbReference>
<gene>
    <name evidence="2" type="ORF">DFH07DRAFT_1054476</name>
</gene>
<keyword evidence="3" id="KW-1185">Reference proteome</keyword>
<organism evidence="2 3">
    <name type="scientific">Mycena maculata</name>
    <dbReference type="NCBI Taxonomy" id="230809"/>
    <lineage>
        <taxon>Eukaryota</taxon>
        <taxon>Fungi</taxon>
        <taxon>Dikarya</taxon>
        <taxon>Basidiomycota</taxon>
        <taxon>Agaricomycotina</taxon>
        <taxon>Agaricomycetes</taxon>
        <taxon>Agaricomycetidae</taxon>
        <taxon>Agaricales</taxon>
        <taxon>Marasmiineae</taxon>
        <taxon>Mycenaceae</taxon>
        <taxon>Mycena</taxon>
    </lineage>
</organism>
<keyword evidence="1" id="KW-0732">Signal</keyword>
<protein>
    <submittedName>
        <fullName evidence="2">Uncharacterized protein</fullName>
    </submittedName>
</protein>
<proteinExistence type="predicted"/>
<feature type="chain" id="PRO_5042109333" evidence="1">
    <location>
        <begin position="20"/>
        <end position="236"/>
    </location>
</feature>
<evidence type="ECO:0000256" key="1">
    <source>
        <dbReference type="SAM" id="SignalP"/>
    </source>
</evidence>
<dbReference type="Proteomes" id="UP001215280">
    <property type="component" value="Unassembled WGS sequence"/>
</dbReference>
<evidence type="ECO:0000313" key="3">
    <source>
        <dbReference type="Proteomes" id="UP001215280"/>
    </source>
</evidence>
<feature type="signal peptide" evidence="1">
    <location>
        <begin position="1"/>
        <end position="19"/>
    </location>
</feature>
<evidence type="ECO:0000313" key="2">
    <source>
        <dbReference type="EMBL" id="KAJ7785002.1"/>
    </source>
</evidence>